<proteinExistence type="predicted"/>
<feature type="region of interest" description="Disordered" evidence="1">
    <location>
        <begin position="215"/>
        <end position="253"/>
    </location>
</feature>
<protein>
    <submittedName>
        <fullName evidence="2">Uncharacterized protein</fullName>
    </submittedName>
</protein>
<feature type="region of interest" description="Disordered" evidence="1">
    <location>
        <begin position="534"/>
        <end position="578"/>
    </location>
</feature>
<dbReference type="AlphaFoldDB" id="A0AAV6SKP6"/>
<feature type="region of interest" description="Disordered" evidence="1">
    <location>
        <begin position="592"/>
        <end position="616"/>
    </location>
</feature>
<dbReference type="Proteomes" id="UP000693946">
    <property type="component" value="Linkage Group LG12"/>
</dbReference>
<feature type="region of interest" description="Disordered" evidence="1">
    <location>
        <begin position="442"/>
        <end position="482"/>
    </location>
</feature>
<feature type="compositionally biased region" description="Polar residues" evidence="1">
    <location>
        <begin position="457"/>
        <end position="481"/>
    </location>
</feature>
<feature type="compositionally biased region" description="Polar residues" evidence="1">
    <location>
        <begin position="542"/>
        <end position="578"/>
    </location>
</feature>
<name>A0AAV6SKP6_SOLSE</name>
<feature type="region of interest" description="Disordered" evidence="1">
    <location>
        <begin position="685"/>
        <end position="715"/>
    </location>
</feature>
<organism evidence="2 3">
    <name type="scientific">Solea senegalensis</name>
    <name type="common">Senegalese sole</name>
    <dbReference type="NCBI Taxonomy" id="28829"/>
    <lineage>
        <taxon>Eukaryota</taxon>
        <taxon>Metazoa</taxon>
        <taxon>Chordata</taxon>
        <taxon>Craniata</taxon>
        <taxon>Vertebrata</taxon>
        <taxon>Euteleostomi</taxon>
        <taxon>Actinopterygii</taxon>
        <taxon>Neopterygii</taxon>
        <taxon>Teleostei</taxon>
        <taxon>Neoteleostei</taxon>
        <taxon>Acanthomorphata</taxon>
        <taxon>Carangaria</taxon>
        <taxon>Pleuronectiformes</taxon>
        <taxon>Pleuronectoidei</taxon>
        <taxon>Soleidae</taxon>
        <taxon>Solea</taxon>
    </lineage>
</organism>
<reference evidence="2 3" key="1">
    <citation type="journal article" date="2021" name="Sci. Rep.">
        <title>Chromosome anchoring in Senegalese sole (Solea senegalensis) reveals sex-associated markers and genome rearrangements in flatfish.</title>
        <authorList>
            <person name="Guerrero-Cozar I."/>
            <person name="Gomez-Garrido J."/>
            <person name="Berbel C."/>
            <person name="Martinez-Blanch J.F."/>
            <person name="Alioto T."/>
            <person name="Claros M.G."/>
            <person name="Gagnaire P.A."/>
            <person name="Manchado M."/>
        </authorList>
    </citation>
    <scope>NUCLEOTIDE SEQUENCE [LARGE SCALE GENOMIC DNA]</scope>
    <source>
        <strain evidence="2">Sse05_10M</strain>
    </source>
</reference>
<feature type="region of interest" description="Disordered" evidence="1">
    <location>
        <begin position="899"/>
        <end position="967"/>
    </location>
</feature>
<feature type="compositionally biased region" description="Basic residues" evidence="1">
    <location>
        <begin position="220"/>
        <end position="233"/>
    </location>
</feature>
<evidence type="ECO:0000313" key="3">
    <source>
        <dbReference type="Proteomes" id="UP000693946"/>
    </source>
</evidence>
<dbReference type="EMBL" id="JAGKHQ010000004">
    <property type="protein sequence ID" value="KAG7517238.1"/>
    <property type="molecule type" value="Genomic_DNA"/>
</dbReference>
<accession>A0AAV6SKP6</accession>
<evidence type="ECO:0000256" key="1">
    <source>
        <dbReference type="SAM" id="MobiDB-lite"/>
    </source>
</evidence>
<evidence type="ECO:0000313" key="2">
    <source>
        <dbReference type="EMBL" id="KAG7517238.1"/>
    </source>
</evidence>
<sequence length="1006" mass="110266">MVRLLYSGEMTGEGEQEKQEAISAAANLGIHGLVEVTERDHRGRNDGGGSHHVEVGVQTEPLIMEKNEGRQSTQTEELQINTASFAHCTASFDTIDVAALQMDSQLVHPDIPYIPISLVYPAENHISQPSSAPAASMQNSAEAGETSVAIMSQPYTTISPSAQNFSTTCDIDPKRWWVAPQTAARDVTDGEEFEQFQDNIPGFINFFLNPVKEDAPCRGRAGRQQRARAKSTRRAGTGERRARRPRAATGGRVRGGLTQTVDVQDVGVSRLQKQFSQRWGSRASRTGQGGGAVGRRLDLKSREFLKKFESSQKRGRRGKMCEFSESVKALPHNEAGGGKRRSVTQQLKQVSVPFAGPQRAEATTSAIPSTPMQIYNMATLSSASLQPSLCPPLLSPAAHYMPPASPLLHTTCLPSPAPLPQVDQPEQIDRLLEEVMMGLDIIPKNNNSAPQRPPPTRSSSCSHASPGNNMSRNRQQGSTTGLPHVADVARGASDSTSAQCEVPVLQQQGEGELNMMLEHFLQSFEQHVDNCRAREAQEMEGESSTQPSRTSSVRKNSKTKAQTKTSQSALPQNTHCPVSHSQTSVLQQSNQFETTSVHSQTLKASADSPVPIEHTKKPPEKVKRVYKRRRNDYLFSLERKRTRIKKSTSTSVSKTNMFHDLGDKQLQQMPVVRLERSGSMSVTATLQAHGGQRLEVKTPSSSEKYPRRGSSSVKNQPALWSTKTYPLRSRFRDAQITDSLPFLHEPLHKIKQPRSAGQPHSRQTCPMENGISKLLTPPDVESSIPSIHPQPEVTCDLIKDHRERRGADLTVEPQEEAEGATVRGTKRSAESSNSAAEAKRVFTEPMSELPSDTHVHGYDSVSEQDATDAEEVIDVETVSLTSAGGGLKSEEQDKKTVKIEIDLKGMGEETESSGDEIIDVDGDTDGQTDLEERADKSRCQNRVVPHFAAPASHPAKEGSVGSKGSWEDKDIDVIGAFSPHSRPEQVILSWMETLRGEDKNEDVEDV</sequence>
<keyword evidence="3" id="KW-1185">Reference proteome</keyword>
<comment type="caution">
    <text evidence="2">The sequence shown here is derived from an EMBL/GenBank/DDBJ whole genome shotgun (WGS) entry which is preliminary data.</text>
</comment>
<feature type="compositionally biased region" description="Polar residues" evidence="1">
    <location>
        <begin position="592"/>
        <end position="603"/>
    </location>
</feature>
<feature type="region of interest" description="Disordered" evidence="1">
    <location>
        <begin position="809"/>
        <end position="839"/>
    </location>
</feature>
<feature type="compositionally biased region" description="Acidic residues" evidence="1">
    <location>
        <begin position="908"/>
        <end position="929"/>
    </location>
</feature>
<gene>
    <name evidence="2" type="ORF">JOB18_002099</name>
</gene>
<feature type="compositionally biased region" description="Polar residues" evidence="1">
    <location>
        <begin position="698"/>
        <end position="715"/>
    </location>
</feature>